<feature type="domain" description="ParB-like N-terminal" evidence="2">
    <location>
        <begin position="4"/>
        <end position="97"/>
    </location>
</feature>
<dbReference type="GO" id="GO:0005694">
    <property type="term" value="C:chromosome"/>
    <property type="evidence" value="ECO:0007669"/>
    <property type="project" value="TreeGrafter"/>
</dbReference>
<organism evidence="3 4">
    <name type="scientific">Rhizobium fredii</name>
    <name type="common">Sinorhizobium fredii</name>
    <dbReference type="NCBI Taxonomy" id="380"/>
    <lineage>
        <taxon>Bacteria</taxon>
        <taxon>Pseudomonadati</taxon>
        <taxon>Pseudomonadota</taxon>
        <taxon>Alphaproteobacteria</taxon>
        <taxon>Hyphomicrobiales</taxon>
        <taxon>Rhizobiaceae</taxon>
        <taxon>Sinorhizobium/Ensifer group</taxon>
        <taxon>Sinorhizobium</taxon>
    </lineage>
</organism>
<evidence type="ECO:0000313" key="4">
    <source>
        <dbReference type="Proteomes" id="UP000239340"/>
    </source>
</evidence>
<sequence length="597" mass="64237">MELKFVDPRALKENPDKARRSKSSPQADALLLATIRAVGIVQPPVVAPQADGGNGYVIDAGHRRVRQAIAAGLEEIAVLVTDRADDGGAMRSLAETLAHEQLNPVDQWRAIERLVALGWTEEAIALALALPVRQIRKLRLLANVLPAMLDQMAKGDMPNEQQLRTIAAASVEEQKEVWKAQKPKKGDTAAWWQIATALSKTRMYARDASFGDDLREAYGIEWAEDLFGPADEDNRYTTNVEAFLGAQQEWMTSNLPKKGAIVEVNNWGQPELPKKAERIYGKPGKGDHTGLYLDRDGKVQSVHYRMPEPKAAKGQAGSGDGSNGAGGDAAGDNDDAATKSRPDVTQKGQDMIGDFRTDALHEALARAPIEDDILMALLVLAFAGQNVRVDSGANDHVFGPKRFRRHAARLVREDGSLSFEMETVRVVARSMLIDVLSCRRGMSNSGVVSRIAGAAIGADGYLANMGTEDFLLCLSRQALEAAAKEAGVQPRARVRETRAALVEQFAADNTFVHPSALFSPDGQEVLDLIRQGDDLDADEAESAAHGDGPEDGSNVQELPDTGNDDELPNPADGDLADVGTADVDADADETAYGIAAE</sequence>
<dbReference type="GO" id="GO:0007059">
    <property type="term" value="P:chromosome segregation"/>
    <property type="evidence" value="ECO:0007669"/>
    <property type="project" value="TreeGrafter"/>
</dbReference>
<dbReference type="Pfam" id="PF02195">
    <property type="entry name" value="ParB_N"/>
    <property type="match status" value="1"/>
</dbReference>
<dbReference type="InterPro" id="IPR036086">
    <property type="entry name" value="ParB/Sulfiredoxin_sf"/>
</dbReference>
<name>A0A2L0HCU0_RHIFR</name>
<feature type="region of interest" description="Disordered" evidence="1">
    <location>
        <begin position="309"/>
        <end position="349"/>
    </location>
</feature>
<dbReference type="PANTHER" id="PTHR33375:SF7">
    <property type="entry name" value="CHROMOSOME 2-PARTITIONING PROTEIN PARB-RELATED"/>
    <property type="match status" value="1"/>
</dbReference>
<geneLocation type="plasmid" evidence="4">
    <name>psfrenxt3c</name>
</geneLocation>
<feature type="region of interest" description="Disordered" evidence="1">
    <location>
        <begin position="1"/>
        <end position="25"/>
    </location>
</feature>
<evidence type="ECO:0000313" key="3">
    <source>
        <dbReference type="EMBL" id="AUX79311.1"/>
    </source>
</evidence>
<dbReference type="Gene3D" id="1.10.10.2830">
    <property type="match status" value="1"/>
</dbReference>
<gene>
    <name evidence="3" type="ORF">NXT3_PC00134</name>
</gene>
<dbReference type="Gene3D" id="3.90.1530.30">
    <property type="match status" value="1"/>
</dbReference>
<feature type="region of interest" description="Disordered" evidence="1">
    <location>
        <begin position="537"/>
        <end position="597"/>
    </location>
</feature>
<dbReference type="InterPro" id="IPR050336">
    <property type="entry name" value="Chromosome_partition/occlusion"/>
</dbReference>
<proteinExistence type="predicted"/>
<keyword evidence="3" id="KW-0614">Plasmid</keyword>
<dbReference type="AlphaFoldDB" id="A0A2L0HCU0"/>
<dbReference type="EMBL" id="CP024310">
    <property type="protein sequence ID" value="AUX79311.1"/>
    <property type="molecule type" value="Genomic_DNA"/>
</dbReference>
<evidence type="ECO:0000259" key="2">
    <source>
        <dbReference type="SMART" id="SM00470"/>
    </source>
</evidence>
<dbReference type="Proteomes" id="UP000239340">
    <property type="component" value="Plasmid pSfreNXT3c"/>
</dbReference>
<dbReference type="NCBIfam" id="NF010406">
    <property type="entry name" value="PRK13832.1"/>
    <property type="match status" value="1"/>
</dbReference>
<dbReference type="InterPro" id="IPR003115">
    <property type="entry name" value="ParB_N"/>
</dbReference>
<accession>A0A2L0HCU0</accession>
<dbReference type="PANTHER" id="PTHR33375">
    <property type="entry name" value="CHROMOSOME-PARTITIONING PROTEIN PARB-RELATED"/>
    <property type="match status" value="1"/>
</dbReference>
<dbReference type="RefSeq" id="WP_104840766.1">
    <property type="nucleotide sequence ID" value="NZ_CP024310.1"/>
</dbReference>
<dbReference type="SUPFAM" id="SSF109709">
    <property type="entry name" value="KorB DNA-binding domain-like"/>
    <property type="match status" value="1"/>
</dbReference>
<dbReference type="SUPFAM" id="SSF110849">
    <property type="entry name" value="ParB/Sulfiredoxin"/>
    <property type="match status" value="1"/>
</dbReference>
<dbReference type="SMART" id="SM00470">
    <property type="entry name" value="ParB"/>
    <property type="match status" value="1"/>
</dbReference>
<evidence type="ECO:0000256" key="1">
    <source>
        <dbReference type="SAM" id="MobiDB-lite"/>
    </source>
</evidence>
<protein>
    <submittedName>
        <fullName evidence="3">Plasmid partitioning ParB-like protein</fullName>
    </submittedName>
</protein>
<feature type="compositionally biased region" description="Gly residues" evidence="1">
    <location>
        <begin position="316"/>
        <end position="329"/>
    </location>
</feature>
<feature type="compositionally biased region" description="Low complexity" evidence="1">
    <location>
        <begin position="571"/>
        <end position="582"/>
    </location>
</feature>
<reference evidence="3 4" key="1">
    <citation type="submission" date="2017-10" db="EMBL/GenBank/DDBJ databases">
        <title>Analysis of the genome sequences of Rhizobium populations associated to common bean (phaseolus vulgaris).</title>
        <authorList>
            <person name="Bustos P."/>
            <person name="Santamaria R.I."/>
            <person name="Miranda-Sanchez F."/>
            <person name="Perez-Carrascal O."/>
            <person name="Juarez S."/>
            <person name="Lozano L."/>
            <person name="Martinez-Flores I."/>
            <person name="Vinuesa P."/>
            <person name="Martinez-Romero E."/>
            <person name="Cevallos M.A."/>
            <person name="Romero D."/>
            <person name="Davila G."/>
            <person name="Gonzalez V."/>
        </authorList>
    </citation>
    <scope>NUCLEOTIDE SEQUENCE [LARGE SCALE GENOMIC DNA]</scope>
    <source>
        <strain evidence="3 4">NXT3</strain>
        <plasmid evidence="4">Plasmid psfrenxt3c</plasmid>
    </source>
</reference>
<feature type="compositionally biased region" description="Basic and acidic residues" evidence="1">
    <location>
        <begin position="1"/>
        <end position="18"/>
    </location>
</feature>